<dbReference type="InterPro" id="IPR050952">
    <property type="entry name" value="TRIM-NHL_E3_ligases"/>
</dbReference>
<dbReference type="GO" id="GO:0008270">
    <property type="term" value="F:zinc ion binding"/>
    <property type="evidence" value="ECO:0007669"/>
    <property type="project" value="UniProtKB-KW"/>
</dbReference>
<reference evidence="2" key="1">
    <citation type="submission" date="2021-02" db="EMBL/GenBank/DDBJ databases">
        <authorList>
            <person name="Nowell W R."/>
        </authorList>
    </citation>
    <scope>NUCLEOTIDE SEQUENCE</scope>
</reference>
<proteinExistence type="predicted"/>
<dbReference type="SUPFAM" id="SSF101898">
    <property type="entry name" value="NHL repeat"/>
    <property type="match status" value="1"/>
</dbReference>
<keyword evidence="1" id="KW-0677">Repeat</keyword>
<dbReference type="Gene3D" id="2.120.10.30">
    <property type="entry name" value="TolB, C-terminal domain"/>
    <property type="match status" value="1"/>
</dbReference>
<accession>A0A821G0U8</accession>
<comment type="caution">
    <text evidence="2">The sequence shown here is derived from an EMBL/GenBank/DDBJ whole genome shotgun (WGS) entry which is preliminary data.</text>
</comment>
<evidence type="ECO:0000256" key="1">
    <source>
        <dbReference type="ARBA" id="ARBA00022737"/>
    </source>
</evidence>
<gene>
    <name evidence="2" type="ORF">TSG867_LOCUS31253</name>
</gene>
<dbReference type="AlphaFoldDB" id="A0A821G0U8"/>
<dbReference type="PANTHER" id="PTHR24104">
    <property type="entry name" value="E3 UBIQUITIN-PROTEIN LIGASE NHLRC1-RELATED"/>
    <property type="match status" value="1"/>
</dbReference>
<evidence type="ECO:0008006" key="4">
    <source>
        <dbReference type="Google" id="ProtNLM"/>
    </source>
</evidence>
<dbReference type="EMBL" id="CAJOBQ010005620">
    <property type="protein sequence ID" value="CAF4659278.1"/>
    <property type="molecule type" value="Genomic_DNA"/>
</dbReference>
<dbReference type="PANTHER" id="PTHR24104:SF25">
    <property type="entry name" value="PROTEIN LIN-41"/>
    <property type="match status" value="1"/>
</dbReference>
<evidence type="ECO:0000313" key="2">
    <source>
        <dbReference type="EMBL" id="CAF4659278.1"/>
    </source>
</evidence>
<protein>
    <recommendedName>
        <fullName evidence="4">NHL repeat-containing protein</fullName>
    </recommendedName>
</protein>
<name>A0A821G0U8_9BILA</name>
<feature type="non-terminal residue" evidence="2">
    <location>
        <position position="1"/>
    </location>
</feature>
<dbReference type="InterPro" id="IPR011042">
    <property type="entry name" value="6-blade_b-propeller_TolB-like"/>
</dbReference>
<dbReference type="Pfam" id="PF01436">
    <property type="entry name" value="NHL"/>
    <property type="match status" value="1"/>
</dbReference>
<dbReference type="CDD" id="cd05819">
    <property type="entry name" value="NHL"/>
    <property type="match status" value="1"/>
</dbReference>
<dbReference type="InterPro" id="IPR001258">
    <property type="entry name" value="NHL_repeat"/>
</dbReference>
<sequence>FMGVNNNQLEFPYFLALNENTKTLYISDHDNNRIMSYASVGTVAAGGNGFGTSYTQLEYPVGLYLDSLTNSLVVANSAAHNIVRWILGDNSWTQVAGISGIQGNSSSLLNLPMGVTFDPMVNTYVADAYNHRIKFFLPDQSEGRTIAGITSSPGMNDIQLNTPYSIRLDNQLNLYVVDLGNHRVQKFYAIKQILFCYRY</sequence>
<organism evidence="2 3">
    <name type="scientific">Rotaria socialis</name>
    <dbReference type="NCBI Taxonomy" id="392032"/>
    <lineage>
        <taxon>Eukaryota</taxon>
        <taxon>Metazoa</taxon>
        <taxon>Spiralia</taxon>
        <taxon>Gnathifera</taxon>
        <taxon>Rotifera</taxon>
        <taxon>Eurotatoria</taxon>
        <taxon>Bdelloidea</taxon>
        <taxon>Philodinida</taxon>
        <taxon>Philodinidae</taxon>
        <taxon>Rotaria</taxon>
    </lineage>
</organism>
<dbReference type="Proteomes" id="UP000663862">
    <property type="component" value="Unassembled WGS sequence"/>
</dbReference>
<evidence type="ECO:0000313" key="3">
    <source>
        <dbReference type="Proteomes" id="UP000663862"/>
    </source>
</evidence>